<evidence type="ECO:0000256" key="7">
    <source>
        <dbReference type="ARBA" id="ARBA00023237"/>
    </source>
</evidence>
<evidence type="ECO:0000256" key="6">
    <source>
        <dbReference type="ARBA" id="ARBA00023136"/>
    </source>
</evidence>
<keyword evidence="10" id="KW-1185">Reference proteome</keyword>
<dbReference type="EMBL" id="SWCI01000003">
    <property type="protein sequence ID" value="TKB49820.1"/>
    <property type="molecule type" value="Genomic_DNA"/>
</dbReference>
<comment type="caution">
    <text evidence="9">The sequence shown here is derived from an EMBL/GenBank/DDBJ whole genome shotgun (WGS) entry which is preliminary data.</text>
</comment>
<keyword evidence="7" id="KW-0998">Cell outer membrane</keyword>
<comment type="similarity">
    <text evidence="2">Belongs to the OmpP1/FadL family.</text>
</comment>
<organism evidence="9 10">
    <name type="scientific">Ferrimonas sediminicola</name>
    <dbReference type="NCBI Taxonomy" id="2569538"/>
    <lineage>
        <taxon>Bacteria</taxon>
        <taxon>Pseudomonadati</taxon>
        <taxon>Pseudomonadota</taxon>
        <taxon>Gammaproteobacteria</taxon>
        <taxon>Alteromonadales</taxon>
        <taxon>Ferrimonadaceae</taxon>
        <taxon>Ferrimonas</taxon>
    </lineage>
</organism>
<proteinExistence type="inferred from homology"/>
<keyword evidence="4" id="KW-0812">Transmembrane</keyword>
<dbReference type="InterPro" id="IPR005017">
    <property type="entry name" value="OMPP1/FadL/TodX"/>
</dbReference>
<protein>
    <submittedName>
        <fullName evidence="9">Long-chain fatty acid transporter</fullName>
    </submittedName>
</protein>
<evidence type="ECO:0000256" key="5">
    <source>
        <dbReference type="ARBA" id="ARBA00022729"/>
    </source>
</evidence>
<evidence type="ECO:0000256" key="3">
    <source>
        <dbReference type="ARBA" id="ARBA00022452"/>
    </source>
</evidence>
<dbReference type="GO" id="GO:0009279">
    <property type="term" value="C:cell outer membrane"/>
    <property type="evidence" value="ECO:0007669"/>
    <property type="project" value="UniProtKB-SubCell"/>
</dbReference>
<feature type="chain" id="PRO_5020636970" evidence="8">
    <location>
        <begin position="38"/>
        <end position="472"/>
    </location>
</feature>
<evidence type="ECO:0000256" key="2">
    <source>
        <dbReference type="ARBA" id="ARBA00008163"/>
    </source>
</evidence>
<evidence type="ECO:0000256" key="8">
    <source>
        <dbReference type="SAM" id="SignalP"/>
    </source>
</evidence>
<feature type="signal peptide" evidence="8">
    <location>
        <begin position="1"/>
        <end position="37"/>
    </location>
</feature>
<keyword evidence="5 8" id="KW-0732">Signal</keyword>
<dbReference type="SUPFAM" id="SSF56935">
    <property type="entry name" value="Porins"/>
    <property type="match status" value="1"/>
</dbReference>
<keyword evidence="3" id="KW-1134">Transmembrane beta strand</keyword>
<reference evidence="9 10" key="1">
    <citation type="submission" date="2019-04" db="EMBL/GenBank/DDBJ databases">
        <authorList>
            <person name="Hwang J.C."/>
        </authorList>
    </citation>
    <scope>NUCLEOTIDE SEQUENCE [LARGE SCALE GENOMIC DNA]</scope>
    <source>
        <strain evidence="9 10">IMCC35001</strain>
    </source>
</reference>
<dbReference type="AlphaFoldDB" id="A0A4U1BFV8"/>
<evidence type="ECO:0000313" key="9">
    <source>
        <dbReference type="EMBL" id="TKB49820.1"/>
    </source>
</evidence>
<sequence>MAKKADNKTPYPERVMKTFNKTLIATALMAVSAGSSAAGFLLNETSVSGLGRAFAGEGAAADDAAVLARNPAAMALFDQTSLSLAGTYIDPGVDMRGVSSPLGSDPSALNIDGAAPEAFVPAAYLIMPLSDRVAIGFAGYSNFGLGTDFGDNYPAGTIAGSTDLVTLNFNTSVSYRINDKLSLGLGLNAVYGDAELIRHFGETAPLLNGMIDANLGPAAGLVPDLEPASVSGKMAGDGWGFGFNVGVLYELSKDHRVALTYKSKTTIELEGHYTNDLAAGIATDALVGVGSAKVDGSLDLDLPDVIEFSGYHKVSDQVILHTTVMWSGWSVFEELRGVADGDTTLEGALCANGNPACQIQDGQTLLLKEENFENAWRFGLGMTYLMSDEFTLRAGVAYDETPIPETHRTVSIPDSDRIWYSFGANYKLSDRSDIDLAFTFIDGEEVRVEEDGYVLKSEGNAFLIGAQYNYRF</sequence>
<dbReference type="OrthoDB" id="19849at2"/>
<dbReference type="Proteomes" id="UP000305674">
    <property type="component" value="Unassembled WGS sequence"/>
</dbReference>
<name>A0A4U1BFV8_9GAMM</name>
<dbReference type="GO" id="GO:0015483">
    <property type="term" value="F:long-chain fatty acid transporting porin activity"/>
    <property type="evidence" value="ECO:0007669"/>
    <property type="project" value="TreeGrafter"/>
</dbReference>
<dbReference type="Pfam" id="PF03349">
    <property type="entry name" value="Toluene_X"/>
    <property type="match status" value="1"/>
</dbReference>
<dbReference type="PANTHER" id="PTHR35093">
    <property type="entry name" value="OUTER MEMBRANE PROTEIN NMB0088-RELATED"/>
    <property type="match status" value="1"/>
</dbReference>
<dbReference type="PANTHER" id="PTHR35093:SF8">
    <property type="entry name" value="OUTER MEMBRANE PROTEIN NMB0088-RELATED"/>
    <property type="match status" value="1"/>
</dbReference>
<evidence type="ECO:0000313" key="10">
    <source>
        <dbReference type="Proteomes" id="UP000305674"/>
    </source>
</evidence>
<accession>A0A4U1BFV8</accession>
<dbReference type="Gene3D" id="2.40.160.60">
    <property type="entry name" value="Outer membrane protein transport protein (OMPP1/FadL/TodX)"/>
    <property type="match status" value="1"/>
</dbReference>
<comment type="subcellular location">
    <subcellularLocation>
        <location evidence="1">Cell outer membrane</location>
        <topology evidence="1">Multi-pass membrane protein</topology>
    </subcellularLocation>
</comment>
<gene>
    <name evidence="9" type="ORF">FCL40_06580</name>
</gene>
<evidence type="ECO:0000256" key="4">
    <source>
        <dbReference type="ARBA" id="ARBA00022692"/>
    </source>
</evidence>
<keyword evidence="6" id="KW-0472">Membrane</keyword>
<evidence type="ECO:0000256" key="1">
    <source>
        <dbReference type="ARBA" id="ARBA00004571"/>
    </source>
</evidence>